<dbReference type="InterPro" id="IPR008638">
    <property type="entry name" value="FhaB/CdiA-like_TPS"/>
</dbReference>
<feature type="region of interest" description="Disordered" evidence="1">
    <location>
        <begin position="3926"/>
        <end position="3950"/>
    </location>
</feature>
<gene>
    <name evidence="3" type="ORF">KBB96_01455</name>
</gene>
<dbReference type="Gene3D" id="2.160.20.10">
    <property type="entry name" value="Single-stranded right-handed beta-helix, Pectin lyase-like"/>
    <property type="match status" value="1"/>
</dbReference>
<dbReference type="Pfam" id="PF12545">
    <property type="entry name" value="DUF3739"/>
    <property type="match status" value="1"/>
</dbReference>
<feature type="domain" description="Filamentous haemagglutinin FhaB/tRNA nuclease CdiA-like TPS" evidence="2">
    <location>
        <begin position="140"/>
        <end position="252"/>
    </location>
</feature>
<dbReference type="RefSeq" id="WP_211631711.1">
    <property type="nucleotide sequence ID" value="NZ_CP073100.1"/>
</dbReference>
<keyword evidence="4" id="KW-1185">Reference proteome</keyword>
<dbReference type="PANTHER" id="PTHR12338:SF5">
    <property type="entry name" value="ANTIGEN 43-RELATED"/>
    <property type="match status" value="1"/>
</dbReference>
<sequence length="3950" mass="397095">MKPRRHFLSRRFARKHAIRFGCVCTLATTIVVNGGDLLRGGAAANTLPAGAVATTNTPAPISANAAGNANDSLAKTTQAIQAVQAMQTAARNLAKNNGSNNLGQNPNNPSQTLPDVPDGLAIGGLEVDPRVGTDSTLWQGANLPVQSTNSGGTTQVTVKQTAQQALLNWKTFNVGKNTKLTFDQSAGGTDAGQWIAFNKVNDPSANPTQILGSIEAPGQVYIINRNGIIFGGGSQVNTHALVASSLPINATLVQNGLLNNPDHQFLFDGLDKGASDDIDSTTRFGDIIVQSGATITSPSSSAHVGGRVMLVGPNVTNSGTIATPDGQTILAAGLQVGVVAHDTSDASLRGLDVYIGAVVDPVSTISAYAGTATNSGLIDSARANITMAGKTVNQLGVISSTTSVSFNGRIDLLANYDAIANVAYDSTATKGPAYLNRTTGSVTLGEGSVTSVLPELGSKDKVVGSQLALKSQVNIFGQYVHFDDNSLLVATSGDVTVNAGVWNTQTFSANQSPIYFFMRSGGRIDLDAGSIIDVSGSKNVKSFVTSNIVEVELRGSELADSPLNRDGALRGQTIYVDITQTGVYNGKTWVGTPLADVSGYVNLVQRTVGELTTSGGTVNLNAGGSVVVRNGASVDVSGGWVNYEGGVVQTSRVMRDGKIIDITAATPDVKYDGVYTGGSTITQTRWGPTEQFISPLTVNGTRYQEGFTAGGSGGTLNISAPSMALDGSLQGAIHVGERQRALTPANSTLNLSFTADRLLTSGATQASQYSPTPPKISFAQTPSQEAVADYATDGSGVPVALPASRVSDVVLDSDLLGPEGFGSLSITNLDGDIVVPETVSLTAGRGGSITFSAANIDIQGSMTATGGSLSFTTYNISPAVADERRAANILTLPPANSDRGHFTLGARSTLSTAGLIVDDRPDSPTRAQTPLVTTGGKVTINSFSADLAQGSVIDVSGGVMLSSTGKVTYGNAGSVSIGTGRDAKLSGVTGGLLSLGSELRGYSGAKGGSLSLTTLAMQVGGTSSQAGTFVVDPSFFDQGGFSSFALSGIGTADTPGMLVTAGTIIQPQVTSWIVRNTPAGQPVVFDSYIQPEGLRSPVSLSFSSTGATDDLSGSPIVRAVTVVQAGAVIDAGALGSVSIKGTAVQMDGTLRARGGTLQVSGATNLADDNAGALPAVTVVLGSTAVLDASGATLLIPDTFGRRRGQVLDGGTITVSGNLVAKSGAVLDVSGTSGVLDLLPGESGQSIADLITTNPVTGKPVSTRGKSTTVESDGGAINLKGGELLLTDATLLGRAGGSTASGGTLAISSSGLRPGSGTGNFFFDPAIVVTNSGTVIPGTMSVSIGSKMELDASGVNGGVRFSADDFTNGGFANLDLGNPVKFSGDVTIHAAGRISVGGSNSGAIYANGNVNLDASHIVLGTGLGVPLSPEQKAALGFANGTSTAYLPAAHGSGSFNASADLIDVGYVSMQGIGTANLTADHGDIRGNGNLAIAGDLKLKAAQIYPPTAMDFTIAAFDYTEASVLHHGSVTIEGSGTKKLPLSAGGTLSIYASTIHQNGVLRAPFGTIKLGWDGTGTAPKDVLTGLTYTPTANLTLGSQSVTSVSAIDPVTGKGVTIPYGISPDGSTWLDPTGVDITSSGAPQKSIKLAGASVITEQGSQVDVRGGGDLLAFRFVSGLGGSTDILASSGSFAVIPGYDSSFAPYAPFGSGSALSGNPGYTNSSLQVGDQVQLQGGGGLPAGTYTLLPARYALLPGAYLVTPQSGTAVGTVGKPDGSSIVSGTRFNGMTSDSVPVIQTRFEVASAQTIAKRAEYTKLLANTFLTTTGGLRLPGDSGQLVLAATQAMAIGGQVFSAAGTGFRGGLIDISSPVDIVIAGAGAPAASGVLTLDASLLSSFGAESLLIGGYRQTTSEGTKVTVTTTNLTVDNAGSPLTGTEIILASKGSLKIDDGATIQQTGTPPAGDTLIFGDTGTAGSGNGALVRVGGSNASSILRRGVTVGGGVELDVGSGSILKGSGLVLDSTSKTLLSSGATLDAKSLSLSSGHVTLQLDPAITPGADAGLVIAGSTLASLSNAGSFALASYSSLDLLGAGTVGEYGAGGKPVLDSLILRAAEIRGLQNGGGEVDFIAKSISLDNLPGGTASTASIAGSGNLAFHAQTLFLGTGAMVVKGFSNITLDATTALQTTASGSFRAAGNLSVSSPVVYAGKATAYAVTADGSLSVASNGTSNGTVSAAGLGASLALTGSSVDVGSRIVLPSGDVLIHATSGNVTVSGSIEAGGISRRFKDVTKYTDGGRIRLTSDHGNVVLSNSGSLDVSARPGGGDGGELDVSAAEGTITLAGTALGGGGAGGAGGVFVMDTGSLASLAAIDTFLNTASFDASRSFRVRNGDVAVDGTAHVHNYLLAADRGSITLTGTIDASGSTGGSVRLVARDSVTLASGAKIDVSAADFDSAGKGGEIALETRGNNGGQIALQSGSLVDLTVDSWTASSAAAGKFQGTLHLRAPRNAANNDLAVAAIDGEVRNASNILVEGYKVYDVIDYGGIITTSVQSEILSSGQSFMGASGTTTSNYTAMMDRLLAHNSGLSSVLVLAPGAEVVNSATASNVSLSLNAAGAGVVVPSAGGTLTFPSGTPGNNRITSTVAGTITSASGVVTTLAANTATTIEAGSTITFASGGTVSFATGGTGGAIPVSLASGSTYNTSASNSVASVSTRGTLVTLNTAGTSGINLVAGARVSMPTGTVGTNRIRATVGGTITSPTGVVTNFAANTNTQVAAGSIVTLNSAGTLTFASGGTGGAIPVALVAGSFTTTGVTTVTPNTGNIVLGSTISTPTDDWNLSTNRFGPKGAPGVLTLRSSTNIVLYNSINDGFNTSSYRSALLARNALLPDNIQSWSYRITAGADLSAADVLQVQSMSSLAANSGSLLLGKNAFDAQITGGANALTSTLLASTTSSNPYQVIRTGSGDIDVAAGRDIRFLNQFATIYTAGTLVADQTLGGTFSTPTPSLVGSAVGTLGAIQQNPASAVQFTAAGGDIDLYAGNDIIHLTQNSLGQLIDDSEHQMPINWLYRRGYVDPATGEYGISKYGETASTAWWVDFTNFFEGVGALGGGNVTLTAGRDVKNVDAAVATNARMPGGKPVASKLVELGGGDLIVRAGRNIDGGVYYVERGEGTLHATGSVTTNATRSPSLGNFRSPAAILDPSTWLGTTLFVGKSSFDVSAGGDLLLGPVANVFMLPQGYNNSYWYKTWFSTYDKDSSVTLSSLGGSVKIREGVVNSGGGLSAAQPALQTWFESQLLLKTGTEPSVSFYQPWLRLTESAVNQFSTGYSLMPGSLSVTTFSGNISLVGNLTLSPSPVGNLELLSAGSVDGFQIAGVVSGTSFWSASRINLSDVNPASVPGVINPFAYQTLVGTGSGANKTNTGFLANLDALFAETGSLDGSLQKKQGLHTAGALHSGDDEPVRIYSESDISGITLFSGKAGRILAGRDLRDIAIYLQNVSTSDVSVVSAGRDLIAYDANTSGRIAARSTGNVLASGQTPQAGDIQIAGPGTLEVFAGRDLDLGIGTNNTDGTGTGITSVGNGRNPYLPFGGADVIIGAGVGDAWSLDESRADFTAFINKFVKASEGPALLKEIGLTTEQFDALSSEKQKQVALQVFYLVLRDAGRNHNKADTASKEDSEGFKNYERGKLAITTLFPGDAWDGDITTQARDIRTRNGGDISIFAPGGSLALASTVIGNPLAPPGIITESGGDIHVFTRNDVNLGISRIFTLRGGDEIIWSSLGNIAAGSSSKTVQSAPPTRVLIDPQSADVKTDLAGLATGGGIGVLTSVAGVKPGDVDLIAPVGTVDAGDAGIRVSGNLNIAAAVVANAGNISVGGNSAGTPSLGGAGPGLGSLAASSNTAAATNTAVNEAASRSAEPKQTMEEMPSIIVVEVVGYGGSDEDEPSTEEQKDHQPAEG</sequence>
<evidence type="ECO:0000259" key="2">
    <source>
        <dbReference type="SMART" id="SM00912"/>
    </source>
</evidence>
<dbReference type="KEGG" id="lamb:KBB96_01455"/>
<feature type="compositionally biased region" description="Basic and acidic residues" evidence="1">
    <location>
        <begin position="3940"/>
        <end position="3950"/>
    </location>
</feature>
<evidence type="ECO:0000313" key="4">
    <source>
        <dbReference type="Proteomes" id="UP000676169"/>
    </source>
</evidence>
<dbReference type="EMBL" id="CP073100">
    <property type="protein sequence ID" value="QUE51572.1"/>
    <property type="molecule type" value="Genomic_DNA"/>
</dbReference>
<dbReference type="NCBIfam" id="TIGR01901">
    <property type="entry name" value="adhes_NPXG"/>
    <property type="match status" value="1"/>
</dbReference>
<evidence type="ECO:0000256" key="1">
    <source>
        <dbReference type="SAM" id="MobiDB-lite"/>
    </source>
</evidence>
<dbReference type="Pfam" id="PF05860">
    <property type="entry name" value="TPS"/>
    <property type="match status" value="1"/>
</dbReference>
<dbReference type="SMART" id="SM00912">
    <property type="entry name" value="Haemagg_act"/>
    <property type="match status" value="1"/>
</dbReference>
<dbReference type="InterPro" id="IPR012334">
    <property type="entry name" value="Pectin_lyas_fold"/>
</dbReference>
<dbReference type="Proteomes" id="UP000676169">
    <property type="component" value="Chromosome"/>
</dbReference>
<reference evidence="3" key="1">
    <citation type="submission" date="2021-04" db="EMBL/GenBank/DDBJ databases">
        <title>Luteolibacter sp. 32A isolated from the skin of an Anderson's salamander (Ambystoma andersonii).</title>
        <authorList>
            <person name="Spergser J."/>
            <person name="Busse H.-J."/>
        </authorList>
    </citation>
    <scope>NUCLEOTIDE SEQUENCE</scope>
    <source>
        <strain evidence="3">32A</strain>
    </source>
</reference>
<name>A0A975J046_9BACT</name>
<organism evidence="3 4">
    <name type="scientific">Luteolibacter ambystomatis</name>
    <dbReference type="NCBI Taxonomy" id="2824561"/>
    <lineage>
        <taxon>Bacteria</taxon>
        <taxon>Pseudomonadati</taxon>
        <taxon>Verrucomicrobiota</taxon>
        <taxon>Verrucomicrobiia</taxon>
        <taxon>Verrucomicrobiales</taxon>
        <taxon>Verrucomicrobiaceae</taxon>
        <taxon>Luteolibacter</taxon>
    </lineage>
</organism>
<dbReference type="InterPro" id="IPR050909">
    <property type="entry name" value="Bact_Autotransporter_VF"/>
</dbReference>
<evidence type="ECO:0000313" key="3">
    <source>
        <dbReference type="EMBL" id="QUE51572.1"/>
    </source>
</evidence>
<dbReference type="InterPro" id="IPR011050">
    <property type="entry name" value="Pectin_lyase_fold/virulence"/>
</dbReference>
<dbReference type="SUPFAM" id="SSF51126">
    <property type="entry name" value="Pectin lyase-like"/>
    <property type="match status" value="1"/>
</dbReference>
<proteinExistence type="predicted"/>
<accession>A0A975J046</accession>
<protein>
    <submittedName>
        <fullName evidence="3">Filamentous hemagglutinin family protein</fullName>
    </submittedName>
</protein>
<dbReference type="PANTHER" id="PTHR12338">
    <property type="entry name" value="AUTOTRANSPORTER"/>
    <property type="match status" value="1"/>
</dbReference>
<dbReference type="InterPro" id="IPR021026">
    <property type="entry name" value="Filamn_hemagglutn_DUF3739"/>
</dbReference>